<dbReference type="AlphaFoldDB" id="A0A238Z1Q3"/>
<sequence>MKTTVSKGLKPFVFHLIIVAMSVLYVFGPVHVEVNKLLHTISHGLEMPDYILDHQNTSGSHTNTHKSETHENIAVFHDHKVITLLDKILEGADQNSDDSDIQTIIFKIDKHITQYTGNPEETFSIVALEATQPILEQKKKVCKGYLRGFRKPPKA</sequence>
<evidence type="ECO:0000313" key="2">
    <source>
        <dbReference type="EMBL" id="SNR77307.1"/>
    </source>
</evidence>
<reference evidence="2 3" key="1">
    <citation type="submission" date="2017-06" db="EMBL/GenBank/DDBJ databases">
        <authorList>
            <person name="Kim H.J."/>
            <person name="Triplett B.A."/>
        </authorList>
    </citation>
    <scope>NUCLEOTIDE SEQUENCE [LARGE SCALE GENOMIC DNA]</scope>
    <source>
        <strain evidence="2 3">DSM 25597</strain>
    </source>
</reference>
<keyword evidence="1" id="KW-0812">Transmembrane</keyword>
<dbReference type="RefSeq" id="WP_089371278.1">
    <property type="nucleotide sequence ID" value="NZ_BMEP01000001.1"/>
</dbReference>
<evidence type="ECO:0000313" key="3">
    <source>
        <dbReference type="Proteomes" id="UP000198379"/>
    </source>
</evidence>
<name>A0A238Z1Q3_9FLAO</name>
<proteinExistence type="predicted"/>
<accession>A0A238Z1Q3</accession>
<protein>
    <submittedName>
        <fullName evidence="2">Uncharacterized protein</fullName>
    </submittedName>
</protein>
<keyword evidence="1" id="KW-1133">Transmembrane helix</keyword>
<gene>
    <name evidence="2" type="ORF">SAMN06265376_102541</name>
</gene>
<dbReference type="Proteomes" id="UP000198379">
    <property type="component" value="Unassembled WGS sequence"/>
</dbReference>
<keyword evidence="1" id="KW-0472">Membrane</keyword>
<evidence type="ECO:0000256" key="1">
    <source>
        <dbReference type="SAM" id="Phobius"/>
    </source>
</evidence>
<organism evidence="2 3">
    <name type="scientific">Dokdonia pacifica</name>
    <dbReference type="NCBI Taxonomy" id="1627892"/>
    <lineage>
        <taxon>Bacteria</taxon>
        <taxon>Pseudomonadati</taxon>
        <taxon>Bacteroidota</taxon>
        <taxon>Flavobacteriia</taxon>
        <taxon>Flavobacteriales</taxon>
        <taxon>Flavobacteriaceae</taxon>
        <taxon>Dokdonia</taxon>
    </lineage>
</organism>
<dbReference type="EMBL" id="FZNY01000002">
    <property type="protein sequence ID" value="SNR77307.1"/>
    <property type="molecule type" value="Genomic_DNA"/>
</dbReference>
<dbReference type="OrthoDB" id="1452807at2"/>
<feature type="transmembrane region" description="Helical" evidence="1">
    <location>
        <begin position="12"/>
        <end position="32"/>
    </location>
</feature>
<keyword evidence="3" id="KW-1185">Reference proteome</keyword>